<organism evidence="7 8">
    <name type="scientific">Plesiocystis pacifica SIR-1</name>
    <dbReference type="NCBI Taxonomy" id="391625"/>
    <lineage>
        <taxon>Bacteria</taxon>
        <taxon>Pseudomonadati</taxon>
        <taxon>Myxococcota</taxon>
        <taxon>Polyangia</taxon>
        <taxon>Nannocystales</taxon>
        <taxon>Nannocystaceae</taxon>
        <taxon>Plesiocystis</taxon>
    </lineage>
</organism>
<sequence length="213" mass="24941">MNIEEQIPEDHPLREIKEVADAALKRMDRTFDRMYSKRGRRSVPPERLLKSMLLMALYSIPSEVRLCEQLRYNMLFRWFLGMDMVETPFDHCAFSDNRDRLLEYQATRKFFEHVVAEAQARRLMSKDHFSVDGTLLDAWASMKSFRPKDEDDSDNDNNGFADFKGSKRSNKTHESKTDPEAKLMRKGVGKEARLSFALHALMENRNGLLVDMR</sequence>
<dbReference type="Proteomes" id="UP000005801">
    <property type="component" value="Unassembled WGS sequence"/>
</dbReference>
<evidence type="ECO:0000256" key="2">
    <source>
        <dbReference type="ARBA" id="ARBA00022578"/>
    </source>
</evidence>
<feature type="compositionally biased region" description="Basic and acidic residues" evidence="5">
    <location>
        <begin position="171"/>
        <end position="186"/>
    </location>
</feature>
<evidence type="ECO:0000256" key="1">
    <source>
        <dbReference type="ARBA" id="ARBA00010075"/>
    </source>
</evidence>
<feature type="non-terminal residue" evidence="7">
    <location>
        <position position="213"/>
    </location>
</feature>
<proteinExistence type="inferred from homology"/>
<dbReference type="EMBL" id="ABCS01000060">
    <property type="protein sequence ID" value="EDM76664.1"/>
    <property type="molecule type" value="Genomic_DNA"/>
</dbReference>
<dbReference type="GO" id="GO:0006310">
    <property type="term" value="P:DNA recombination"/>
    <property type="evidence" value="ECO:0007669"/>
    <property type="project" value="UniProtKB-KW"/>
</dbReference>
<accession>A6GBP7</accession>
<evidence type="ECO:0000256" key="5">
    <source>
        <dbReference type="SAM" id="MobiDB-lite"/>
    </source>
</evidence>
<dbReference type="GO" id="GO:0003677">
    <property type="term" value="F:DNA binding"/>
    <property type="evidence" value="ECO:0007669"/>
    <property type="project" value="UniProtKB-KW"/>
</dbReference>
<reference evidence="7 8" key="1">
    <citation type="submission" date="2007-06" db="EMBL/GenBank/DDBJ databases">
        <authorList>
            <person name="Shimkets L."/>
            <person name="Ferriera S."/>
            <person name="Johnson J."/>
            <person name="Kravitz S."/>
            <person name="Beeson K."/>
            <person name="Sutton G."/>
            <person name="Rogers Y.-H."/>
            <person name="Friedman R."/>
            <person name="Frazier M."/>
            <person name="Venter J.C."/>
        </authorList>
    </citation>
    <scope>NUCLEOTIDE SEQUENCE [LARGE SCALE GENOMIC DNA]</scope>
    <source>
        <strain evidence="7 8">SIR-1</strain>
    </source>
</reference>
<dbReference type="GO" id="GO:0032196">
    <property type="term" value="P:transposition"/>
    <property type="evidence" value="ECO:0007669"/>
    <property type="project" value="UniProtKB-KW"/>
</dbReference>
<dbReference type="InterPro" id="IPR008490">
    <property type="entry name" value="Transposase_InsH_N"/>
</dbReference>
<keyword evidence="2" id="KW-0815">Transposition</keyword>
<dbReference type="PANTHER" id="PTHR35604:SF2">
    <property type="entry name" value="TRANSPOSASE INSH FOR INSERTION SEQUENCE ELEMENT IS5A-RELATED"/>
    <property type="match status" value="1"/>
</dbReference>
<dbReference type="AlphaFoldDB" id="A6GBP7"/>
<feature type="region of interest" description="Disordered" evidence="5">
    <location>
        <begin position="146"/>
        <end position="186"/>
    </location>
</feature>
<dbReference type="Pfam" id="PF05598">
    <property type="entry name" value="DUF772"/>
    <property type="match status" value="1"/>
</dbReference>
<keyword evidence="8" id="KW-1185">Reference proteome</keyword>
<keyword evidence="3" id="KW-0238">DNA-binding</keyword>
<protein>
    <submittedName>
        <fullName evidence="7">ISGsu3, transposase</fullName>
    </submittedName>
</protein>
<evidence type="ECO:0000313" key="8">
    <source>
        <dbReference type="Proteomes" id="UP000005801"/>
    </source>
</evidence>
<comment type="similarity">
    <text evidence="1">Belongs to the transposase 11 family.</text>
</comment>
<evidence type="ECO:0000256" key="3">
    <source>
        <dbReference type="ARBA" id="ARBA00023125"/>
    </source>
</evidence>
<feature type="domain" description="Transposase InsH N-terminal" evidence="6">
    <location>
        <begin position="2"/>
        <end position="100"/>
    </location>
</feature>
<dbReference type="eggNOG" id="COG3039">
    <property type="taxonomic scope" value="Bacteria"/>
</dbReference>
<name>A6GBP7_9BACT</name>
<dbReference type="NCBIfam" id="NF033581">
    <property type="entry name" value="transpos_IS5_4"/>
    <property type="match status" value="1"/>
</dbReference>
<evidence type="ECO:0000313" key="7">
    <source>
        <dbReference type="EMBL" id="EDM76664.1"/>
    </source>
</evidence>
<gene>
    <name evidence="7" type="ORF">PPSIR1_38089</name>
</gene>
<dbReference type="PANTHER" id="PTHR35604">
    <property type="entry name" value="TRANSPOSASE INSH FOR INSERTION SEQUENCE ELEMENT IS5A-RELATED"/>
    <property type="match status" value="1"/>
</dbReference>
<comment type="caution">
    <text evidence="7">The sequence shown here is derived from an EMBL/GenBank/DDBJ whole genome shotgun (WGS) entry which is preliminary data.</text>
</comment>
<evidence type="ECO:0000259" key="6">
    <source>
        <dbReference type="Pfam" id="PF05598"/>
    </source>
</evidence>
<dbReference type="RefSeq" id="WP_006974138.1">
    <property type="nucleotide sequence ID" value="NZ_ABCS01000060.1"/>
</dbReference>
<keyword evidence="4" id="KW-0233">DNA recombination</keyword>
<dbReference type="InterPro" id="IPR047959">
    <property type="entry name" value="Transpos_IS5"/>
</dbReference>
<evidence type="ECO:0000256" key="4">
    <source>
        <dbReference type="ARBA" id="ARBA00023172"/>
    </source>
</evidence>